<sequence>MGSRGSRGWAASSSAEGYHSGGLCLTLGLHNLLPLFLLRFFYQELGPLGFLLSHLFGFYSCCVLPAEAQLSDGDIVQDEAEVLGPLRQLPSDQQGHLGPLGDQLGGVELGHHTLEHLVDNGGQHSLLIVQPQALVHAGQLHGVGSGQHPQGDVHHLQVFGACGGGNFSGSGSNIIDDRVLEPGDPGGEGTRIGIRRQQFPSFCSVLHHHLFLGLLLLNDHGHGDILFSLWRTTVCAAGVLGSTHCSGRWA</sequence>
<accession>A0A480HAH8</accession>
<proteinExistence type="predicted"/>
<reference evidence="1" key="1">
    <citation type="journal article" date="2019" name="PeerJ">
        <title>Genes of the pig, Sus scrofa, reconstructed with EvidentialGene.</title>
        <authorList>
            <person name="Gilbert D.G."/>
        </authorList>
    </citation>
    <scope>NUCLEOTIDE SEQUENCE</scope>
</reference>
<evidence type="ECO:0000313" key="1">
    <source>
        <dbReference type="EMBL" id="HDA21681.1"/>
    </source>
</evidence>
<name>A0A480HAH8_PIG</name>
<protein>
    <submittedName>
        <fullName evidence="1">Prohibitin-2</fullName>
    </submittedName>
</protein>
<organism evidence="1">
    <name type="scientific">Sus scrofa</name>
    <name type="common">Pig</name>
    <dbReference type="NCBI Taxonomy" id="9823"/>
    <lineage>
        <taxon>Eukaryota</taxon>
        <taxon>Metazoa</taxon>
        <taxon>Chordata</taxon>
        <taxon>Craniata</taxon>
        <taxon>Vertebrata</taxon>
        <taxon>Euteleostomi</taxon>
        <taxon>Mammalia</taxon>
        <taxon>Eutheria</taxon>
        <taxon>Laurasiatheria</taxon>
        <taxon>Artiodactyla</taxon>
        <taxon>Suina</taxon>
        <taxon>Suidae</taxon>
        <taxon>Sus</taxon>
    </lineage>
</organism>
<dbReference type="EMBL" id="DQIR01066205">
    <property type="protein sequence ID" value="HDA21681.1"/>
    <property type="molecule type" value="Transcribed_RNA"/>
</dbReference>
<dbReference type="EMBL" id="DQIR01055606">
    <property type="protein sequence ID" value="HDA11082.1"/>
    <property type="molecule type" value="Transcribed_RNA"/>
</dbReference>
<dbReference type="AlphaFoldDB" id="A0A480HAH8"/>